<keyword evidence="4" id="KW-1278">Translocase</keyword>
<dbReference type="FunFam" id="3.40.50.300:FF:000134">
    <property type="entry name" value="Iron-enterobactin ABC transporter ATP-binding protein"/>
    <property type="match status" value="1"/>
</dbReference>
<evidence type="ECO:0000259" key="6">
    <source>
        <dbReference type="PROSITE" id="PS50893"/>
    </source>
</evidence>
<dbReference type="GO" id="GO:0016887">
    <property type="term" value="F:ATP hydrolysis activity"/>
    <property type="evidence" value="ECO:0007669"/>
    <property type="project" value="InterPro"/>
</dbReference>
<dbReference type="PANTHER" id="PTHR42794">
    <property type="entry name" value="HEMIN IMPORT ATP-BINDING PROTEIN HMUV"/>
    <property type="match status" value="1"/>
</dbReference>
<sequence>MKNKEAKTILSTQHLSIGYEDKVVAQNIELNIKKGELVAVIGVNGSGKSTLLKTIIKELTPIAGNVFLEEVAIENISAKEISEKISIVLTETHFSKNLSVKELVSLGRQPYSNWLGILTSKDKVAVQNALNLIAVQDLAHKKCSDLSDGQLQKVMLARALAQNTPLIMLDEPTTHLDLYHKAFVFKMLKKLSKTTQKAIVFATHEIDLALQLCDQIILVNNGKVIQQTPENLIKEKHLEHLFPSDLIQFDSISKSFKIKS</sequence>
<reference evidence="7 8" key="1">
    <citation type="submission" date="2018-06" db="EMBL/GenBank/DDBJ databases">
        <title>Genomic Encyclopedia of Archaeal and Bacterial Type Strains, Phase II (KMG-II): from individual species to whole genera.</title>
        <authorList>
            <person name="Goeker M."/>
        </authorList>
    </citation>
    <scope>NUCLEOTIDE SEQUENCE [LARGE SCALE GENOMIC DNA]</scope>
    <source>
        <strain evidence="7 8">DSM 15361</strain>
    </source>
</reference>
<evidence type="ECO:0000256" key="2">
    <source>
        <dbReference type="ARBA" id="ARBA00022741"/>
    </source>
</evidence>
<dbReference type="Gene3D" id="3.40.50.300">
    <property type="entry name" value="P-loop containing nucleotide triphosphate hydrolases"/>
    <property type="match status" value="1"/>
</dbReference>
<dbReference type="SMART" id="SM00382">
    <property type="entry name" value="AAA"/>
    <property type="match status" value="1"/>
</dbReference>
<accession>A0A2W7IG80</accession>
<dbReference type="PROSITE" id="PS50893">
    <property type="entry name" value="ABC_TRANSPORTER_2"/>
    <property type="match status" value="1"/>
</dbReference>
<comment type="caution">
    <text evidence="7">The sequence shown here is derived from an EMBL/GenBank/DDBJ whole genome shotgun (WGS) entry which is preliminary data.</text>
</comment>
<evidence type="ECO:0000256" key="3">
    <source>
        <dbReference type="ARBA" id="ARBA00022840"/>
    </source>
</evidence>
<dbReference type="GO" id="GO:0005524">
    <property type="term" value="F:ATP binding"/>
    <property type="evidence" value="ECO:0007669"/>
    <property type="project" value="UniProtKB-KW"/>
</dbReference>
<dbReference type="PANTHER" id="PTHR42794:SF1">
    <property type="entry name" value="HEMIN IMPORT ATP-BINDING PROTEIN HMUV"/>
    <property type="match status" value="1"/>
</dbReference>
<protein>
    <submittedName>
        <fullName evidence="7">Iron complex transport system ATP-binding protein</fullName>
    </submittedName>
</protein>
<gene>
    <name evidence="7" type="ORF">LX95_02786</name>
</gene>
<keyword evidence="3 7" id="KW-0067">ATP-binding</keyword>
<dbReference type="InterPro" id="IPR003439">
    <property type="entry name" value="ABC_transporter-like_ATP-bd"/>
</dbReference>
<evidence type="ECO:0000256" key="1">
    <source>
        <dbReference type="ARBA" id="ARBA00022448"/>
    </source>
</evidence>
<dbReference type="InterPro" id="IPR027417">
    <property type="entry name" value="P-loop_NTPase"/>
</dbReference>
<dbReference type="AlphaFoldDB" id="A0A2W7IG80"/>
<dbReference type="EMBL" id="QKYV01000010">
    <property type="protein sequence ID" value="PZW37773.1"/>
    <property type="molecule type" value="Genomic_DNA"/>
</dbReference>
<evidence type="ECO:0000313" key="8">
    <source>
        <dbReference type="Proteomes" id="UP000249542"/>
    </source>
</evidence>
<dbReference type="Pfam" id="PF00005">
    <property type="entry name" value="ABC_tran"/>
    <property type="match status" value="1"/>
</dbReference>
<proteinExistence type="predicted"/>
<dbReference type="RefSeq" id="WP_111542045.1">
    <property type="nucleotide sequence ID" value="NZ_QKYV01000010.1"/>
</dbReference>
<dbReference type="CDD" id="cd03214">
    <property type="entry name" value="ABC_Iron-Siderophores_B12_Hemin"/>
    <property type="match status" value="1"/>
</dbReference>
<keyword evidence="8" id="KW-1185">Reference proteome</keyword>
<evidence type="ECO:0000313" key="7">
    <source>
        <dbReference type="EMBL" id="PZW37773.1"/>
    </source>
</evidence>
<feature type="domain" description="ABC transporter" evidence="6">
    <location>
        <begin position="10"/>
        <end position="246"/>
    </location>
</feature>
<dbReference type="SUPFAM" id="SSF52540">
    <property type="entry name" value="P-loop containing nucleoside triphosphate hydrolases"/>
    <property type="match status" value="1"/>
</dbReference>
<evidence type="ECO:0000256" key="5">
    <source>
        <dbReference type="ARBA" id="ARBA00037066"/>
    </source>
</evidence>
<dbReference type="InterPro" id="IPR003593">
    <property type="entry name" value="AAA+_ATPase"/>
</dbReference>
<comment type="function">
    <text evidence="5">Part of the ABC transporter complex HmuTUV involved in hemin import. Responsible for energy coupling to the transport system.</text>
</comment>
<name>A0A2W7IG80_9FLAO</name>
<keyword evidence="2" id="KW-0547">Nucleotide-binding</keyword>
<organism evidence="7 8">
    <name type="scientific">Mesonia algae</name>
    <dbReference type="NCBI Taxonomy" id="213248"/>
    <lineage>
        <taxon>Bacteria</taxon>
        <taxon>Pseudomonadati</taxon>
        <taxon>Bacteroidota</taxon>
        <taxon>Flavobacteriia</taxon>
        <taxon>Flavobacteriales</taxon>
        <taxon>Flavobacteriaceae</taxon>
        <taxon>Mesonia</taxon>
    </lineage>
</organism>
<dbReference type="Proteomes" id="UP000249542">
    <property type="component" value="Unassembled WGS sequence"/>
</dbReference>
<evidence type="ECO:0000256" key="4">
    <source>
        <dbReference type="ARBA" id="ARBA00022967"/>
    </source>
</evidence>
<keyword evidence="1" id="KW-0813">Transport</keyword>